<keyword evidence="2" id="KW-1185">Reference proteome</keyword>
<name>A0ACB8EXY4_9SAUR</name>
<evidence type="ECO:0000313" key="1">
    <source>
        <dbReference type="EMBL" id="KAH7997598.1"/>
    </source>
</evidence>
<gene>
    <name evidence="1" type="ORF">K3G42_003232</name>
</gene>
<reference evidence="1" key="1">
    <citation type="submission" date="2021-08" db="EMBL/GenBank/DDBJ databases">
        <title>The first chromosome-level gecko genome reveals the dynamic sex chromosomes of Neotropical dwarf geckos (Sphaerodactylidae: Sphaerodactylus).</title>
        <authorList>
            <person name="Pinto B.J."/>
            <person name="Keating S.E."/>
            <person name="Gamble T."/>
        </authorList>
    </citation>
    <scope>NUCLEOTIDE SEQUENCE</scope>
    <source>
        <strain evidence="1">TG3544</strain>
    </source>
</reference>
<proteinExistence type="predicted"/>
<accession>A0ACB8EXY4</accession>
<organism evidence="1 2">
    <name type="scientific">Sphaerodactylus townsendi</name>
    <dbReference type="NCBI Taxonomy" id="933632"/>
    <lineage>
        <taxon>Eukaryota</taxon>
        <taxon>Metazoa</taxon>
        <taxon>Chordata</taxon>
        <taxon>Craniata</taxon>
        <taxon>Vertebrata</taxon>
        <taxon>Euteleostomi</taxon>
        <taxon>Lepidosauria</taxon>
        <taxon>Squamata</taxon>
        <taxon>Bifurcata</taxon>
        <taxon>Gekkota</taxon>
        <taxon>Sphaerodactylidae</taxon>
        <taxon>Sphaerodactylus</taxon>
    </lineage>
</organism>
<dbReference type="EMBL" id="CM037625">
    <property type="protein sequence ID" value="KAH7997598.1"/>
    <property type="molecule type" value="Genomic_DNA"/>
</dbReference>
<sequence length="209" mass="22718">MNTTVSTPSSLPLEEQPVALLWGCELNSSNRKCVVNVEDNLLEQIVFLKSVSLGEGAEDELHVVAVESQNMTSFHKPVPIVSLQSSVLPTVSLGSFEFTPPVAFVLKSGTGPVYLVGQNLILEGDSDYESPGYDTQTDDTQAEDTQTDVDDQMDDSQTAEDTQMDGTQDNLDDTQGDVGFHKRKKISNGIGTPHAFEMLISCLLEIHPD</sequence>
<comment type="caution">
    <text evidence="1">The sequence shown here is derived from an EMBL/GenBank/DDBJ whole genome shotgun (WGS) entry which is preliminary data.</text>
</comment>
<protein>
    <submittedName>
        <fullName evidence="1">Uncharacterized protein</fullName>
    </submittedName>
</protein>
<dbReference type="Proteomes" id="UP000827872">
    <property type="component" value="Linkage Group LG12"/>
</dbReference>
<evidence type="ECO:0000313" key="2">
    <source>
        <dbReference type="Proteomes" id="UP000827872"/>
    </source>
</evidence>